<accession>A0A844ZDN1</accession>
<dbReference type="OrthoDB" id="7428813at2"/>
<organism evidence="2 3">
    <name type="scientific">Pontixanthobacter aestiaquae</name>
    <dbReference type="NCBI Taxonomy" id="1509367"/>
    <lineage>
        <taxon>Bacteria</taxon>
        <taxon>Pseudomonadati</taxon>
        <taxon>Pseudomonadota</taxon>
        <taxon>Alphaproteobacteria</taxon>
        <taxon>Sphingomonadales</taxon>
        <taxon>Erythrobacteraceae</taxon>
        <taxon>Pontixanthobacter</taxon>
    </lineage>
</organism>
<dbReference type="EMBL" id="WTYZ01000001">
    <property type="protein sequence ID" value="MXO83889.1"/>
    <property type="molecule type" value="Genomic_DNA"/>
</dbReference>
<dbReference type="AlphaFoldDB" id="A0A844ZDN1"/>
<evidence type="ECO:0000313" key="2">
    <source>
        <dbReference type="EMBL" id="MXO83889.1"/>
    </source>
</evidence>
<gene>
    <name evidence="2" type="ORF">GRI35_10990</name>
</gene>
<sequence>MSDKSNPAEPRSNDEKFKPQNVQDESHGSVTSGGRNERNMDDVSRGSESKTSIKKPR</sequence>
<keyword evidence="3" id="KW-1185">Reference proteome</keyword>
<dbReference type="Proteomes" id="UP000460290">
    <property type="component" value="Unassembled WGS sequence"/>
</dbReference>
<feature type="compositionally biased region" description="Polar residues" evidence="1">
    <location>
        <begin position="20"/>
        <end position="34"/>
    </location>
</feature>
<name>A0A844ZDN1_9SPHN</name>
<proteinExistence type="predicted"/>
<reference evidence="2 3" key="1">
    <citation type="submission" date="2019-12" db="EMBL/GenBank/DDBJ databases">
        <title>Genomic-based taxomic classification of the family Erythrobacteraceae.</title>
        <authorList>
            <person name="Xu L."/>
        </authorList>
    </citation>
    <scope>NUCLEOTIDE SEQUENCE [LARGE SCALE GENOMIC DNA]</scope>
    <source>
        <strain evidence="2 3">KCTC 42006</strain>
    </source>
</reference>
<dbReference type="RefSeq" id="WP_160614198.1">
    <property type="nucleotide sequence ID" value="NZ_JAUFQM010000001.1"/>
</dbReference>
<evidence type="ECO:0000313" key="3">
    <source>
        <dbReference type="Proteomes" id="UP000460290"/>
    </source>
</evidence>
<feature type="compositionally biased region" description="Basic and acidic residues" evidence="1">
    <location>
        <begin position="35"/>
        <end position="48"/>
    </location>
</feature>
<feature type="region of interest" description="Disordered" evidence="1">
    <location>
        <begin position="1"/>
        <end position="57"/>
    </location>
</feature>
<comment type="caution">
    <text evidence="2">The sequence shown here is derived from an EMBL/GenBank/DDBJ whole genome shotgun (WGS) entry which is preliminary data.</text>
</comment>
<evidence type="ECO:0000256" key="1">
    <source>
        <dbReference type="SAM" id="MobiDB-lite"/>
    </source>
</evidence>
<protein>
    <submittedName>
        <fullName evidence="2">Uncharacterized protein</fullName>
    </submittedName>
</protein>